<dbReference type="Proteomes" id="UP000199009">
    <property type="component" value="Chromosome I"/>
</dbReference>
<feature type="binding site" evidence="4">
    <location>
        <begin position="118"/>
        <end position="123"/>
    </location>
    <ligand>
        <name>acetyl-CoA</name>
        <dbReference type="ChEBI" id="CHEBI:57288"/>
    </ligand>
</feature>
<dbReference type="STRING" id="370764.SAMN04489810_3090"/>
<dbReference type="Gene3D" id="3.40.630.30">
    <property type="match status" value="2"/>
</dbReference>
<dbReference type="GO" id="GO:0034069">
    <property type="term" value="F:aminoglycoside N-acetyltransferase activity"/>
    <property type="evidence" value="ECO:0007669"/>
    <property type="project" value="TreeGrafter"/>
</dbReference>
<dbReference type="Pfam" id="PF17668">
    <property type="entry name" value="Acetyltransf_17"/>
    <property type="match status" value="1"/>
</dbReference>
<dbReference type="SUPFAM" id="SSF55729">
    <property type="entry name" value="Acyl-CoA N-acyltransferases (Nat)"/>
    <property type="match status" value="1"/>
</dbReference>
<evidence type="ECO:0000259" key="5">
    <source>
        <dbReference type="PROSITE" id="PS51186"/>
    </source>
</evidence>
<evidence type="ECO:0000256" key="4">
    <source>
        <dbReference type="HAMAP-Rule" id="MF_01812"/>
    </source>
</evidence>
<dbReference type="InterPro" id="IPR025559">
    <property type="entry name" value="Eis_dom"/>
</dbReference>
<keyword evidence="2 4" id="KW-0808">Transferase</keyword>
<organism evidence="6 7">
    <name type="scientific">Microbacterium pygmaeum</name>
    <dbReference type="NCBI Taxonomy" id="370764"/>
    <lineage>
        <taxon>Bacteria</taxon>
        <taxon>Bacillati</taxon>
        <taxon>Actinomycetota</taxon>
        <taxon>Actinomycetes</taxon>
        <taxon>Micrococcales</taxon>
        <taxon>Microbacteriaceae</taxon>
        <taxon>Microbacterium</taxon>
    </lineage>
</organism>
<dbReference type="PANTHER" id="PTHR37817">
    <property type="entry name" value="N-ACETYLTRANSFERASE EIS"/>
    <property type="match status" value="1"/>
</dbReference>
<dbReference type="InterPro" id="IPR051554">
    <property type="entry name" value="Acetyltransferase_Eis"/>
</dbReference>
<feature type="binding site" evidence="4">
    <location>
        <begin position="110"/>
        <end position="112"/>
    </location>
    <ligand>
        <name>acetyl-CoA</name>
        <dbReference type="ChEBI" id="CHEBI:57288"/>
    </ligand>
</feature>
<dbReference type="HAMAP" id="MF_01812">
    <property type="entry name" value="Eis"/>
    <property type="match status" value="1"/>
</dbReference>
<comment type="similarity">
    <text evidence="1 4">Belongs to the acetyltransferase Eis family.</text>
</comment>
<dbReference type="InterPro" id="IPR000182">
    <property type="entry name" value="GNAT_dom"/>
</dbReference>
<proteinExistence type="inferred from homology"/>
<feature type="domain" description="N-acetyltransferase" evidence="5">
    <location>
        <begin position="24"/>
        <end position="176"/>
    </location>
</feature>
<dbReference type="InterPro" id="IPR036527">
    <property type="entry name" value="SCP2_sterol-bd_dom_sf"/>
</dbReference>
<reference evidence="6 7" key="1">
    <citation type="submission" date="2016-10" db="EMBL/GenBank/DDBJ databases">
        <authorList>
            <person name="de Groot N.N."/>
        </authorList>
    </citation>
    <scope>NUCLEOTIDE SEQUENCE [LARGE SCALE GENOMIC DNA]</scope>
    <source>
        <strain evidence="6 7">DSM 23142</strain>
    </source>
</reference>
<comment type="subunit">
    <text evidence="4">Homohexamer; trimer of dimers.</text>
</comment>
<dbReference type="PANTHER" id="PTHR37817:SF1">
    <property type="entry name" value="N-ACETYLTRANSFERASE EIS"/>
    <property type="match status" value="1"/>
</dbReference>
<feature type="active site" description="Proton donor" evidence="4">
    <location>
        <position position="151"/>
    </location>
</feature>
<dbReference type="GO" id="GO:0030649">
    <property type="term" value="P:aminoglycoside antibiotic catabolic process"/>
    <property type="evidence" value="ECO:0007669"/>
    <property type="project" value="TreeGrafter"/>
</dbReference>
<dbReference type="AlphaFoldDB" id="A0A1G8CIY8"/>
<dbReference type="Pfam" id="PF13527">
    <property type="entry name" value="Acetyltransf_9"/>
    <property type="match status" value="1"/>
</dbReference>
<dbReference type="EMBL" id="LT629692">
    <property type="protein sequence ID" value="SDH45406.1"/>
    <property type="molecule type" value="Genomic_DNA"/>
</dbReference>
<name>A0A1G8CIY8_9MICO</name>
<evidence type="ECO:0000313" key="6">
    <source>
        <dbReference type="EMBL" id="SDH45406.1"/>
    </source>
</evidence>
<dbReference type="InterPro" id="IPR022902">
    <property type="entry name" value="NAcTrfase_Eis"/>
</dbReference>
<feature type="binding site" evidence="4">
    <location>
        <begin position="146"/>
        <end position="147"/>
    </location>
    <ligand>
        <name>acetyl-CoA</name>
        <dbReference type="ChEBI" id="CHEBI:57288"/>
    </ligand>
</feature>
<evidence type="ECO:0000256" key="3">
    <source>
        <dbReference type="ARBA" id="ARBA00023315"/>
    </source>
</evidence>
<dbReference type="InterPro" id="IPR041380">
    <property type="entry name" value="Acetyltransf_17"/>
</dbReference>
<dbReference type="RefSeq" id="WP_091492007.1">
    <property type="nucleotide sequence ID" value="NZ_LT629692.1"/>
</dbReference>
<dbReference type="OrthoDB" id="8399956at2"/>
<dbReference type="Gene3D" id="3.30.1050.10">
    <property type="entry name" value="SCP2 sterol-binding domain"/>
    <property type="match status" value="1"/>
</dbReference>
<gene>
    <name evidence="6" type="ORF">SAMN04489810_3090</name>
</gene>
<feature type="active site" description="Proton acceptor; via carboxylate" evidence="4">
    <location>
        <position position="433"/>
    </location>
</feature>
<evidence type="ECO:0000313" key="7">
    <source>
        <dbReference type="Proteomes" id="UP000199009"/>
    </source>
</evidence>
<evidence type="ECO:0000256" key="1">
    <source>
        <dbReference type="ARBA" id="ARBA00009213"/>
    </source>
</evidence>
<keyword evidence="7" id="KW-1185">Reference proteome</keyword>
<protein>
    <submittedName>
        <fullName evidence="6">Predicted acetyltransferase</fullName>
    </submittedName>
</protein>
<dbReference type="InterPro" id="IPR016181">
    <property type="entry name" value="Acyl_CoA_acyltransferase"/>
</dbReference>
<dbReference type="SUPFAM" id="SSF55718">
    <property type="entry name" value="SCP-like"/>
    <property type="match status" value="1"/>
</dbReference>
<accession>A0A1G8CIY8</accession>
<keyword evidence="3 4" id="KW-0012">Acyltransferase</keyword>
<evidence type="ECO:0000256" key="2">
    <source>
        <dbReference type="ARBA" id="ARBA00022679"/>
    </source>
</evidence>
<dbReference type="Pfam" id="PF13530">
    <property type="entry name" value="SCP2_2"/>
    <property type="match status" value="1"/>
</dbReference>
<dbReference type="PROSITE" id="PS51186">
    <property type="entry name" value="GNAT"/>
    <property type="match status" value="1"/>
</dbReference>
<sequence length="433" mass="46703">MSTHSWITLPLDATSRESLAASGLEYRGVEVGSAEFVPFIRAIARGFLDEDPTDEQVEGSRERVIDRRLTGVYDPRAADPAVPVATIDSWETPLSLPGRRTIPMWAISGVTVSPTRRRRGIATAMLEGELRTASAAGYAIAGLTVTEATIYGRFGFAPAVYSTDWSIDTRRARWIGPSGSGRLDAVDRERLLAELAAVHERVRSANPGDVAGWTGLWRRIAGLAPGGEQRKIRGVIHSDDDGTVRGVMAYSIKEGEHDFTRGELTVSLLVADGPDAYRALWRFALEHDLIATVHAPLRSTDEPLRWMIADQRGATVTTREHGWLRILDVPAVLAAREYSAPASLVLRVTDPLGFADGSWRLEVGSDGAAEVAPVADAAPEVTLSVQDLSAIVLGGVRVSTLAAAGRVQASASALRVLERSFASADTPFLSLWY</sequence>